<feature type="domain" description="AAA+ ATPase" evidence="5">
    <location>
        <begin position="703"/>
        <end position="844"/>
    </location>
</feature>
<dbReference type="GO" id="GO:0016887">
    <property type="term" value="F:ATP hydrolysis activity"/>
    <property type="evidence" value="ECO:0007669"/>
    <property type="project" value="InterPro"/>
</dbReference>
<dbReference type="SUPFAM" id="SSF52540">
    <property type="entry name" value="P-loop containing nucleoside triphosphate hydrolases"/>
    <property type="match status" value="2"/>
</dbReference>
<dbReference type="InterPro" id="IPR003959">
    <property type="entry name" value="ATPase_AAA_core"/>
</dbReference>
<proteinExistence type="predicted"/>
<sequence length="941" mass="97952">MFHLGQAGRHKHATPFMAAPRSPFLLGDADAALTLAHSSSQQQQSLSPAACRVSLPRALFTQLGWGAGTVVAVGVSTSAHPDETAAAATTPSKRTPSPKASKARGGMVVTPPSARRHAAAQAAAQAARSPASSSPAPLHADGDSLAQAMEQLRIADANQTIANAARWCVVATAWPHAEVEATITSALSKSLRDPREGAQLLVWRLADGVADDGVPSERSWRTGVQFHTCTHITLAMPELAEPAHLNSVRALSVAAKLAGRWLTGRYLSVGTAVAVPSPLVGKATDSLLVVADMRQATSRDDDIDDEGKGSSTESWRILAVTPETEVVITSSSSSSSSSSTTPPGDAGAGDGGDQSEFPEEVRQAAFASRKMGDAAVRGMHIGMLGGLRRGTSAVLRELNSYALDPLKSQSSCFSSFSGILLHGPPGCGKTFICRCVVGASGRPCFAISGPELVASAVGVAEAKLRAIFRAARAAAPCAMILDEVDAMAPSRERRRGGGGGSTARLTAALLAIMDEFSDDSSKAPPVVVLACTNRPEALDDALRRPGRLGLEISVDPGTFGDEDKLDVLRVQIAPASAPEEVLVAVSQTLGGFTSADVAALAREAKLAALRRMVAADGDQSQESSMLTADDLRRARAAITPSALRSSSLAAPISGDISGSNSGSSLDAVGGLADVKRRLRHVAASSRGDLAMAERMRQLGVAALPRGILLHGPPGTGKTMLARACAEASGVNALAVSGPELLSPYVGESERQLRLAFRRARDLAPCFLIVDEIDGLVGRRGDRGSSDGDGGASTRLLSQLLVELDGATSRGDVTVVACTNRPDRLDAALLRPGRLELILHVPPPANDEERVDVLRTCIRRSGHPLSSDAHDALAEIAAETDGFTGADLADLCREAALLALEDADGTVDDDDDSRDELVIRAQHLRRAIMEVSSRRRHRGSGS</sequence>
<dbReference type="Pfam" id="PF00004">
    <property type="entry name" value="AAA"/>
    <property type="match status" value="2"/>
</dbReference>
<feature type="region of interest" description="Disordered" evidence="4">
    <location>
        <begin position="82"/>
        <end position="141"/>
    </location>
</feature>
<dbReference type="InterPro" id="IPR041569">
    <property type="entry name" value="AAA_lid_3"/>
</dbReference>
<gene>
    <name evidence="6" type="ORF">PPROV_000573800</name>
</gene>
<feature type="region of interest" description="Disordered" evidence="4">
    <location>
        <begin position="328"/>
        <end position="356"/>
    </location>
</feature>
<dbReference type="GO" id="GO:0005524">
    <property type="term" value="F:ATP binding"/>
    <property type="evidence" value="ECO:0007669"/>
    <property type="project" value="UniProtKB-KW"/>
</dbReference>
<reference evidence="6" key="1">
    <citation type="submission" date="2020-10" db="EMBL/GenBank/DDBJ databases">
        <title>Unveiling of a novel bifunctional photoreceptor, Dualchrome1, isolated from a cosmopolitan green alga.</title>
        <authorList>
            <person name="Suzuki S."/>
            <person name="Kawachi M."/>
        </authorList>
    </citation>
    <scope>NUCLEOTIDE SEQUENCE</scope>
    <source>
        <strain evidence="6">NIES 2893</strain>
    </source>
</reference>
<organism evidence="6 7">
    <name type="scientific">Pycnococcus provasolii</name>
    <dbReference type="NCBI Taxonomy" id="41880"/>
    <lineage>
        <taxon>Eukaryota</taxon>
        <taxon>Viridiplantae</taxon>
        <taxon>Chlorophyta</taxon>
        <taxon>Pseudoscourfieldiophyceae</taxon>
        <taxon>Pseudoscourfieldiales</taxon>
        <taxon>Pycnococcaceae</taxon>
        <taxon>Pycnococcus</taxon>
    </lineage>
</organism>
<protein>
    <recommendedName>
        <fullName evidence="5">AAA+ ATPase domain-containing protein</fullName>
    </recommendedName>
</protein>
<dbReference type="PROSITE" id="PS00674">
    <property type="entry name" value="AAA"/>
    <property type="match status" value="2"/>
</dbReference>
<dbReference type="InterPro" id="IPR003593">
    <property type="entry name" value="AAA+_ATPase"/>
</dbReference>
<evidence type="ECO:0000256" key="2">
    <source>
        <dbReference type="ARBA" id="ARBA00022840"/>
    </source>
</evidence>
<keyword evidence="2" id="KW-0067">ATP-binding</keyword>
<evidence type="ECO:0000256" key="4">
    <source>
        <dbReference type="SAM" id="MobiDB-lite"/>
    </source>
</evidence>
<dbReference type="Gene3D" id="1.10.8.60">
    <property type="match status" value="2"/>
</dbReference>
<accession>A0A830HJV0</accession>
<dbReference type="AlphaFoldDB" id="A0A830HJV0"/>
<keyword evidence="3" id="KW-0175">Coiled coil</keyword>
<dbReference type="InterPro" id="IPR050168">
    <property type="entry name" value="AAA_ATPase_domain"/>
</dbReference>
<name>A0A830HJV0_9CHLO</name>
<evidence type="ECO:0000256" key="3">
    <source>
        <dbReference type="ARBA" id="ARBA00023054"/>
    </source>
</evidence>
<dbReference type="PANTHER" id="PTHR23077:SF171">
    <property type="entry name" value="NUCLEAR VALOSIN-CONTAINING PROTEIN-LIKE"/>
    <property type="match status" value="1"/>
</dbReference>
<evidence type="ECO:0000313" key="6">
    <source>
        <dbReference type="EMBL" id="GHP06995.1"/>
    </source>
</evidence>
<dbReference type="Proteomes" id="UP000660262">
    <property type="component" value="Unassembled WGS sequence"/>
</dbReference>
<comment type="caution">
    <text evidence="6">The sequence shown here is derived from an EMBL/GenBank/DDBJ whole genome shotgun (WGS) entry which is preliminary data.</text>
</comment>
<dbReference type="Gene3D" id="3.40.50.300">
    <property type="entry name" value="P-loop containing nucleotide triphosphate hydrolases"/>
    <property type="match status" value="2"/>
</dbReference>
<dbReference type="Pfam" id="PF17862">
    <property type="entry name" value="AAA_lid_3"/>
    <property type="match status" value="1"/>
</dbReference>
<dbReference type="InterPro" id="IPR003960">
    <property type="entry name" value="ATPase_AAA_CS"/>
</dbReference>
<feature type="domain" description="AAA+ ATPase" evidence="5">
    <location>
        <begin position="415"/>
        <end position="558"/>
    </location>
</feature>
<dbReference type="SMART" id="SM00382">
    <property type="entry name" value="AAA"/>
    <property type="match status" value="2"/>
</dbReference>
<feature type="compositionally biased region" description="Low complexity" evidence="4">
    <location>
        <begin position="119"/>
        <end position="139"/>
    </location>
</feature>
<keyword evidence="1" id="KW-0547">Nucleotide-binding</keyword>
<evidence type="ECO:0000256" key="1">
    <source>
        <dbReference type="ARBA" id="ARBA00022741"/>
    </source>
</evidence>
<dbReference type="InterPro" id="IPR027417">
    <property type="entry name" value="P-loop_NTPase"/>
</dbReference>
<keyword evidence="7" id="KW-1185">Reference proteome</keyword>
<dbReference type="EMBL" id="BNJQ01000015">
    <property type="protein sequence ID" value="GHP06995.1"/>
    <property type="molecule type" value="Genomic_DNA"/>
</dbReference>
<evidence type="ECO:0000259" key="5">
    <source>
        <dbReference type="SMART" id="SM00382"/>
    </source>
</evidence>
<evidence type="ECO:0000313" key="7">
    <source>
        <dbReference type="Proteomes" id="UP000660262"/>
    </source>
</evidence>
<dbReference type="FunFam" id="3.40.50.300:FF:001025">
    <property type="entry name" value="ATPase family, AAA domain-containing 2B"/>
    <property type="match status" value="1"/>
</dbReference>
<feature type="compositionally biased region" description="Low complexity" evidence="4">
    <location>
        <begin position="329"/>
        <end position="345"/>
    </location>
</feature>
<dbReference type="PANTHER" id="PTHR23077">
    <property type="entry name" value="AAA-FAMILY ATPASE"/>
    <property type="match status" value="1"/>
</dbReference>